<dbReference type="GO" id="GO:0008233">
    <property type="term" value="F:peptidase activity"/>
    <property type="evidence" value="ECO:0007669"/>
    <property type="project" value="UniProtKB-KW"/>
</dbReference>
<keyword evidence="1" id="KW-1188">Viral release from host cell</keyword>
<keyword evidence="2" id="KW-0645">Protease</keyword>
<evidence type="ECO:0000259" key="4">
    <source>
        <dbReference type="Pfam" id="PF04586"/>
    </source>
</evidence>
<dbReference type="AlphaFoldDB" id="A0A1C4BX58"/>
<dbReference type="EMBL" id="FMBA01000026">
    <property type="protein sequence ID" value="SCC11334.1"/>
    <property type="molecule type" value="Genomic_DNA"/>
</dbReference>
<evidence type="ECO:0000256" key="1">
    <source>
        <dbReference type="ARBA" id="ARBA00022612"/>
    </source>
</evidence>
<dbReference type="NCBIfam" id="TIGR01543">
    <property type="entry name" value="proheadase_HK97"/>
    <property type="match status" value="1"/>
</dbReference>
<accession>A0A1C4BX58</accession>
<sequence length="217" mass="24494">MLNKKRLDIPFEIKSISDTGAFMGYGSVFGVKDSYSDIVIKGAFANSLNKWKEKGRLPALLWQHKMDEPIGYYTKMVEDDNGLYLEGQLLIDDDPLAKRAHAHMKAKSLSGLSIGYILNDYDYDKEKSAFILKDIDLWEVSVVTFPANDEARIDNVKSIFESGDIPPPKEIERVLRDVGLSRTQAKAFMSEGYSSLKQRDVSNSEENALNILKSIFN</sequence>
<evidence type="ECO:0000256" key="2">
    <source>
        <dbReference type="ARBA" id="ARBA00022670"/>
    </source>
</evidence>
<evidence type="ECO:0000313" key="6">
    <source>
        <dbReference type="Proteomes" id="UP000199698"/>
    </source>
</evidence>
<dbReference type="InterPro" id="IPR054613">
    <property type="entry name" value="Peptidase_S78_dom"/>
</dbReference>
<name>A0A1C4BX58_9GAMM</name>
<dbReference type="RefSeq" id="WP_091123719.1">
    <property type="nucleotide sequence ID" value="NZ_FMBA01000026.1"/>
</dbReference>
<keyword evidence="3" id="KW-0378">Hydrolase</keyword>
<reference evidence="6" key="1">
    <citation type="submission" date="2016-08" db="EMBL/GenBank/DDBJ databases">
        <authorList>
            <person name="Varghese N."/>
            <person name="Submissions Spin"/>
        </authorList>
    </citation>
    <scope>NUCLEOTIDE SEQUENCE [LARGE SCALE GENOMIC DNA]</scope>
    <source>
        <strain evidence="6">R-53144</strain>
    </source>
</reference>
<dbReference type="STRING" id="1798183.GA0061080_102621"/>
<evidence type="ECO:0000313" key="5">
    <source>
        <dbReference type="EMBL" id="SCC11334.1"/>
    </source>
</evidence>
<keyword evidence="6" id="KW-1185">Reference proteome</keyword>
<dbReference type="GO" id="GO:0006508">
    <property type="term" value="P:proteolysis"/>
    <property type="evidence" value="ECO:0007669"/>
    <property type="project" value="UniProtKB-KW"/>
</dbReference>
<protein>
    <recommendedName>
        <fullName evidence="4">Prohead serine protease domain-containing protein</fullName>
    </recommendedName>
</protein>
<proteinExistence type="predicted"/>
<dbReference type="SUPFAM" id="SSF50789">
    <property type="entry name" value="Herpes virus serine proteinase, assemblin"/>
    <property type="match status" value="1"/>
</dbReference>
<feature type="domain" description="Prohead serine protease" evidence="4">
    <location>
        <begin position="13"/>
        <end position="158"/>
    </location>
</feature>
<dbReference type="Proteomes" id="UP000199698">
    <property type="component" value="Unassembled WGS sequence"/>
</dbReference>
<evidence type="ECO:0000256" key="3">
    <source>
        <dbReference type="ARBA" id="ARBA00022801"/>
    </source>
</evidence>
<dbReference type="InterPro" id="IPR006433">
    <property type="entry name" value="Prohead_protease"/>
</dbReference>
<gene>
    <name evidence="5" type="ORF">GA0061080_102621</name>
</gene>
<organism evidence="5 6">
    <name type="scientific">Gilliamella intestini</name>
    <dbReference type="NCBI Taxonomy" id="1798183"/>
    <lineage>
        <taxon>Bacteria</taxon>
        <taxon>Pseudomonadati</taxon>
        <taxon>Pseudomonadota</taxon>
        <taxon>Gammaproteobacteria</taxon>
        <taxon>Orbales</taxon>
        <taxon>Orbaceae</taxon>
        <taxon>Gilliamella</taxon>
    </lineage>
</organism>
<dbReference type="OrthoDB" id="9804926at2"/>
<dbReference type="Pfam" id="PF04586">
    <property type="entry name" value="Peptidase_S78"/>
    <property type="match status" value="1"/>
</dbReference>